<organism evidence="2 3">
    <name type="scientific">Candidatus Rhabdochlamydia oedothoracis</name>
    <dbReference type="NCBI Taxonomy" id="2720720"/>
    <lineage>
        <taxon>Bacteria</taxon>
        <taxon>Pseudomonadati</taxon>
        <taxon>Chlamydiota</taxon>
        <taxon>Chlamydiia</taxon>
        <taxon>Parachlamydiales</taxon>
        <taxon>Candidatus Rhabdochlamydiaceae</taxon>
        <taxon>Candidatus Rhabdochlamydia</taxon>
    </lineage>
</organism>
<dbReference type="Proteomes" id="UP000826014">
    <property type="component" value="Chromosome"/>
</dbReference>
<evidence type="ECO:0000256" key="1">
    <source>
        <dbReference type="SAM" id="SignalP"/>
    </source>
</evidence>
<reference evidence="2 3" key="1">
    <citation type="journal article" date="2022" name="bioRxiv">
        <title>Ecology and evolution of chlamydial symbionts of arthropods.</title>
        <authorList>
            <person name="Halter T."/>
            <person name="Koestlbacher S."/>
            <person name="Collingro A."/>
            <person name="Sixt B.S."/>
            <person name="Toenshoff E.R."/>
            <person name="Hendrickx F."/>
            <person name="Kostanjsek R."/>
            <person name="Horn M."/>
        </authorList>
    </citation>
    <scope>NUCLEOTIDE SEQUENCE [LARGE SCALE GENOMIC DNA]</scope>
    <source>
        <strain evidence="2">W744xW776</strain>
    </source>
</reference>
<protein>
    <submittedName>
        <fullName evidence="2">Uncharacterized protein</fullName>
    </submittedName>
</protein>
<dbReference type="RefSeq" id="WP_215216574.1">
    <property type="nucleotide sequence ID" value="NZ_CP075587.1"/>
</dbReference>
<feature type="signal peptide" evidence="1">
    <location>
        <begin position="1"/>
        <end position="20"/>
    </location>
</feature>
<evidence type="ECO:0000313" key="2">
    <source>
        <dbReference type="EMBL" id="QYF48743.1"/>
    </source>
</evidence>
<evidence type="ECO:0000313" key="3">
    <source>
        <dbReference type="Proteomes" id="UP000826014"/>
    </source>
</evidence>
<gene>
    <name evidence="2" type="ORF">RHABOEDO_000955</name>
</gene>
<dbReference type="EMBL" id="CP075587">
    <property type="protein sequence ID" value="QYF48743.1"/>
    <property type="molecule type" value="Genomic_DNA"/>
</dbReference>
<name>A0ABX8V6V7_9BACT</name>
<keyword evidence="1" id="KW-0732">Signal</keyword>
<proteinExistence type="predicted"/>
<sequence length="606" mass="70318">MPKKYTQLLLSINICLTAVATATGSDASSNDSFVVVPDHEISKASDTYWANEEHDRKYPEITSQDQDPNFDPSVELSNQFYHIWHRLEKINKIYPSELLQRALLQHQENLENPIPYDASKSQQDLTHDILVQFIDFYDDLEALSKYQFKEELDENLQVVLKIQFAEICKCVNRVHDLYKEKALSKSDQLFLSHQLKELLVFSQSFLAEDSSISSNTTALSNETLYLVKKDTDATSKPFPDESSPTKVELDNQFNQIWDCLDEINTIHQSELLQSLISHHRDVEIPYDESLEEVSKEILENQFIQLYKSLAICSQHEPREGLGEESRLKLDIQLDQIKRCLNTIYMIYNSKKEFLSKEEKAFLRDQLEELHNFSCNFIRQNSLQEENIDKVELSSLDKIQALLNSCEEENSLIYPQYEYIINSQKANISNLLTSSKTESTIENQLLYFNKAEGLMEIQHTELSEDGEYAEPYTTTWKIRPADINLVKDWKEQDPITIDNTNIFSKYTMRGEKLDYTLTNHKKSVRANFICKSSNKNTYTILSIDYLENIVVLKNGPCLFVQDGELKEWHIKDVVILQRSGSVIDANNPHELINKTRGNKKTWVSLKK</sequence>
<accession>A0ABX8V6V7</accession>
<keyword evidence="3" id="KW-1185">Reference proteome</keyword>
<feature type="chain" id="PRO_5045069526" evidence="1">
    <location>
        <begin position="21"/>
        <end position="606"/>
    </location>
</feature>